<protein>
    <submittedName>
        <fullName evidence="2">Uncharacterized protein (TIGR03083 family)</fullName>
    </submittedName>
</protein>
<dbReference type="RefSeq" id="WP_106252383.1">
    <property type="nucleotide sequence ID" value="NZ_JBFAIB010000027.1"/>
</dbReference>
<evidence type="ECO:0000313" key="3">
    <source>
        <dbReference type="Proteomes" id="UP000238312"/>
    </source>
</evidence>
<feature type="domain" description="Mycothiol-dependent maleylpyruvate isomerase metal-binding" evidence="1">
    <location>
        <begin position="16"/>
        <end position="152"/>
    </location>
</feature>
<comment type="caution">
    <text evidence="2">The sequence shown here is derived from an EMBL/GenBank/DDBJ whole genome shotgun (WGS) entry which is preliminary data.</text>
</comment>
<keyword evidence="3" id="KW-1185">Reference proteome</keyword>
<dbReference type="OrthoDB" id="154293at2"/>
<proteinExistence type="predicted"/>
<evidence type="ECO:0000313" key="2">
    <source>
        <dbReference type="EMBL" id="PRX51732.1"/>
    </source>
</evidence>
<name>A0A2T0M4C3_9ACTN</name>
<reference evidence="2 3" key="1">
    <citation type="submission" date="2018-03" db="EMBL/GenBank/DDBJ databases">
        <title>Genomic Encyclopedia of Type Strains, Phase III (KMG-III): the genomes of soil and plant-associated and newly described type strains.</title>
        <authorList>
            <person name="Whitman W."/>
        </authorList>
    </citation>
    <scope>NUCLEOTIDE SEQUENCE [LARGE SCALE GENOMIC DNA]</scope>
    <source>
        <strain evidence="2 3">CGMCC 4.7104</strain>
    </source>
</reference>
<dbReference type="EMBL" id="PVNG01000035">
    <property type="protein sequence ID" value="PRX51732.1"/>
    <property type="molecule type" value="Genomic_DNA"/>
</dbReference>
<dbReference type="Proteomes" id="UP000238312">
    <property type="component" value="Unassembled WGS sequence"/>
</dbReference>
<dbReference type="SUPFAM" id="SSF109854">
    <property type="entry name" value="DinB/YfiT-like putative metalloenzymes"/>
    <property type="match status" value="1"/>
</dbReference>
<dbReference type="NCBIfam" id="TIGR03083">
    <property type="entry name" value="maleylpyruvate isomerase family mycothiol-dependent enzyme"/>
    <property type="match status" value="1"/>
</dbReference>
<dbReference type="InterPro" id="IPR024344">
    <property type="entry name" value="MDMPI_metal-binding"/>
</dbReference>
<dbReference type="Gene3D" id="1.20.120.450">
    <property type="entry name" value="dinb family like domain"/>
    <property type="match status" value="1"/>
</dbReference>
<dbReference type="Pfam" id="PF11716">
    <property type="entry name" value="MDMPI_N"/>
    <property type="match status" value="1"/>
</dbReference>
<organism evidence="2 3">
    <name type="scientific">Nonomuraea fuscirosea</name>
    <dbReference type="NCBI Taxonomy" id="1291556"/>
    <lineage>
        <taxon>Bacteria</taxon>
        <taxon>Bacillati</taxon>
        <taxon>Actinomycetota</taxon>
        <taxon>Actinomycetes</taxon>
        <taxon>Streptosporangiales</taxon>
        <taxon>Streptosporangiaceae</taxon>
        <taxon>Nonomuraea</taxon>
    </lineage>
</organism>
<dbReference type="InterPro" id="IPR034660">
    <property type="entry name" value="DinB/YfiT-like"/>
</dbReference>
<evidence type="ECO:0000259" key="1">
    <source>
        <dbReference type="Pfam" id="PF11716"/>
    </source>
</evidence>
<dbReference type="GO" id="GO:0046872">
    <property type="term" value="F:metal ion binding"/>
    <property type="evidence" value="ECO:0007669"/>
    <property type="project" value="InterPro"/>
</dbReference>
<dbReference type="AlphaFoldDB" id="A0A2T0M4C3"/>
<gene>
    <name evidence="2" type="ORF">B0I32_13588</name>
</gene>
<sequence>MPDDLLKDLNPFDIFDAEAARLDRHFSGLDEAGWLRPSRCDGWTVRDVLAHLAGEELYNQACLHGSVQELMSRLSDEGIGGYNDFNEWCVRQRADLPVEEVLEEWRTQNGATREQMRALGPDALLDTMAGPYPMGRQAFHYDSEYATHADDVGAPVSAQEAAGRLAWRVAVGRFVLAEQDAKVRVEQSADQVVAAVDGITATLSYPEFVEATVGRLPASHGLDPRVASALRCLA</sequence>
<accession>A0A2T0M4C3</accession>
<dbReference type="InterPro" id="IPR017517">
    <property type="entry name" value="Maleyloyr_isom"/>
</dbReference>